<dbReference type="EMBL" id="BAABAB010000009">
    <property type="protein sequence ID" value="GAA3612903.1"/>
    <property type="molecule type" value="Genomic_DNA"/>
</dbReference>
<name>A0ABP6ZLM6_9ACTN</name>
<dbReference type="SUPFAM" id="SSF52172">
    <property type="entry name" value="CheY-like"/>
    <property type="match status" value="1"/>
</dbReference>
<keyword evidence="4" id="KW-0804">Transcription</keyword>
<evidence type="ECO:0000256" key="3">
    <source>
        <dbReference type="ARBA" id="ARBA00023015"/>
    </source>
</evidence>
<dbReference type="InterPro" id="IPR005561">
    <property type="entry name" value="ANTAR"/>
</dbReference>
<dbReference type="InterPro" id="IPR012074">
    <property type="entry name" value="GAF_ANTAR"/>
</dbReference>
<dbReference type="PROSITE" id="PS50921">
    <property type="entry name" value="ANTAR"/>
    <property type="match status" value="1"/>
</dbReference>
<dbReference type="Proteomes" id="UP001501490">
    <property type="component" value="Unassembled WGS sequence"/>
</dbReference>
<accession>A0ABP6ZLM6</accession>
<dbReference type="InterPro" id="IPR011006">
    <property type="entry name" value="CheY-like_superfamily"/>
</dbReference>
<dbReference type="Gene3D" id="3.30.450.40">
    <property type="match status" value="1"/>
</dbReference>
<protein>
    <submittedName>
        <fullName evidence="7">GAF and ANTAR domain-containing protein</fullName>
    </submittedName>
</protein>
<keyword evidence="1" id="KW-0808">Transferase</keyword>
<proteinExistence type="predicted"/>
<evidence type="ECO:0000256" key="1">
    <source>
        <dbReference type="ARBA" id="ARBA00022679"/>
    </source>
</evidence>
<evidence type="ECO:0000256" key="2">
    <source>
        <dbReference type="ARBA" id="ARBA00022777"/>
    </source>
</evidence>
<dbReference type="Pfam" id="PF03861">
    <property type="entry name" value="ANTAR"/>
    <property type="match status" value="1"/>
</dbReference>
<dbReference type="SUPFAM" id="SSF55781">
    <property type="entry name" value="GAF domain-like"/>
    <property type="match status" value="1"/>
</dbReference>
<dbReference type="SMART" id="SM01012">
    <property type="entry name" value="ANTAR"/>
    <property type="match status" value="1"/>
</dbReference>
<gene>
    <name evidence="7" type="ORF">GCM10022236_13340</name>
</gene>
<dbReference type="PIRSF" id="PIRSF036625">
    <property type="entry name" value="GAF_ANTAR"/>
    <property type="match status" value="1"/>
</dbReference>
<dbReference type="Gene3D" id="1.10.10.10">
    <property type="entry name" value="Winged helix-like DNA-binding domain superfamily/Winged helix DNA-binding domain"/>
    <property type="match status" value="1"/>
</dbReference>
<evidence type="ECO:0000313" key="8">
    <source>
        <dbReference type="Proteomes" id="UP001501490"/>
    </source>
</evidence>
<feature type="region of interest" description="Disordered" evidence="5">
    <location>
        <begin position="1"/>
        <end position="45"/>
    </location>
</feature>
<dbReference type="InterPro" id="IPR029016">
    <property type="entry name" value="GAF-like_dom_sf"/>
</dbReference>
<keyword evidence="8" id="KW-1185">Reference proteome</keyword>
<evidence type="ECO:0000256" key="4">
    <source>
        <dbReference type="ARBA" id="ARBA00023163"/>
    </source>
</evidence>
<keyword evidence="3" id="KW-0805">Transcription regulation</keyword>
<evidence type="ECO:0000313" key="7">
    <source>
        <dbReference type="EMBL" id="GAA3612903.1"/>
    </source>
</evidence>
<evidence type="ECO:0000256" key="5">
    <source>
        <dbReference type="SAM" id="MobiDB-lite"/>
    </source>
</evidence>
<dbReference type="InterPro" id="IPR003018">
    <property type="entry name" value="GAF"/>
</dbReference>
<sequence length="280" mass="29367">MTVNTTPDPADPSAADPTPEPAAIAAVPVTATDSPPSPAEEDDDGLQDSLHALSRLATSGMALEDLLTRVASYAVRAIPGADGAGLTLLEDDRSDLVVVTAAFVREVDNIQYSLGQGPCITAARDGQTVVSGSLGGDQRWSRFGGAVARLGVHSVLSLPLITADGVVGAMNVYARAKHVFDDRAAEIGEIYAAPAAVAVQNAHVLAQTQRLAARLQHALESRAVIERAVGIILSRSGGTETEALNRLRALSQHEHQKLSEVAQQIVAEARRRADARHRSD</sequence>
<dbReference type="InterPro" id="IPR036388">
    <property type="entry name" value="WH-like_DNA-bd_sf"/>
</dbReference>
<feature type="domain" description="ANTAR" evidence="6">
    <location>
        <begin position="205"/>
        <end position="266"/>
    </location>
</feature>
<dbReference type="RefSeq" id="WP_344802647.1">
    <property type="nucleotide sequence ID" value="NZ_BAABAB010000009.1"/>
</dbReference>
<keyword evidence="2" id="KW-0418">Kinase</keyword>
<feature type="compositionally biased region" description="Low complexity" evidence="5">
    <location>
        <begin position="1"/>
        <end position="34"/>
    </location>
</feature>
<reference evidence="8" key="1">
    <citation type="journal article" date="2019" name="Int. J. Syst. Evol. Microbiol.">
        <title>The Global Catalogue of Microorganisms (GCM) 10K type strain sequencing project: providing services to taxonomists for standard genome sequencing and annotation.</title>
        <authorList>
            <consortium name="The Broad Institute Genomics Platform"/>
            <consortium name="The Broad Institute Genome Sequencing Center for Infectious Disease"/>
            <person name="Wu L."/>
            <person name="Ma J."/>
        </authorList>
    </citation>
    <scope>NUCLEOTIDE SEQUENCE [LARGE SCALE GENOMIC DNA]</scope>
    <source>
        <strain evidence="8">JCM 16929</strain>
    </source>
</reference>
<dbReference type="Pfam" id="PF13185">
    <property type="entry name" value="GAF_2"/>
    <property type="match status" value="1"/>
</dbReference>
<comment type="caution">
    <text evidence="7">The sequence shown here is derived from an EMBL/GenBank/DDBJ whole genome shotgun (WGS) entry which is preliminary data.</text>
</comment>
<dbReference type="SMART" id="SM00065">
    <property type="entry name" value="GAF"/>
    <property type="match status" value="1"/>
</dbReference>
<evidence type="ECO:0000259" key="6">
    <source>
        <dbReference type="PROSITE" id="PS50921"/>
    </source>
</evidence>
<organism evidence="7 8">
    <name type="scientific">Microlunatus ginsengisoli</name>
    <dbReference type="NCBI Taxonomy" id="363863"/>
    <lineage>
        <taxon>Bacteria</taxon>
        <taxon>Bacillati</taxon>
        <taxon>Actinomycetota</taxon>
        <taxon>Actinomycetes</taxon>
        <taxon>Propionibacteriales</taxon>
        <taxon>Propionibacteriaceae</taxon>
        <taxon>Microlunatus</taxon>
    </lineage>
</organism>